<comment type="caution">
    <text evidence="3">The sequence shown here is derived from an EMBL/GenBank/DDBJ whole genome shotgun (WGS) entry which is preliminary data.</text>
</comment>
<proteinExistence type="predicted"/>
<dbReference type="Gene3D" id="1.10.238.10">
    <property type="entry name" value="EF-hand"/>
    <property type="match status" value="2"/>
</dbReference>
<evidence type="ECO:0000256" key="1">
    <source>
        <dbReference type="ARBA" id="ARBA00022737"/>
    </source>
</evidence>
<dbReference type="Pfam" id="PF14658">
    <property type="entry name" value="EF-hand_9"/>
    <property type="match status" value="1"/>
</dbReference>
<dbReference type="InterPro" id="IPR011992">
    <property type="entry name" value="EF-hand-dom_pair"/>
</dbReference>
<feature type="domain" description="EF-hand" evidence="2">
    <location>
        <begin position="7"/>
        <end position="42"/>
    </location>
</feature>
<name>A0A9P6UYJ7_9FUNG</name>
<dbReference type="CDD" id="cd00051">
    <property type="entry name" value="EFh"/>
    <property type="match status" value="1"/>
</dbReference>
<accession>A0A9P6UYJ7</accession>
<dbReference type="PROSITE" id="PS50222">
    <property type="entry name" value="EF_HAND_2"/>
    <property type="match status" value="2"/>
</dbReference>
<organism evidence="3 4">
    <name type="scientific">Dissophora globulifera</name>
    <dbReference type="NCBI Taxonomy" id="979702"/>
    <lineage>
        <taxon>Eukaryota</taxon>
        <taxon>Fungi</taxon>
        <taxon>Fungi incertae sedis</taxon>
        <taxon>Mucoromycota</taxon>
        <taxon>Mortierellomycotina</taxon>
        <taxon>Mortierellomycetes</taxon>
        <taxon>Mortierellales</taxon>
        <taxon>Mortierellaceae</taxon>
        <taxon>Dissophora</taxon>
    </lineage>
</organism>
<dbReference type="Proteomes" id="UP000738325">
    <property type="component" value="Unassembled WGS sequence"/>
</dbReference>
<dbReference type="GO" id="GO:0005509">
    <property type="term" value="F:calcium ion binding"/>
    <property type="evidence" value="ECO:0007669"/>
    <property type="project" value="InterPro"/>
</dbReference>
<dbReference type="InterPro" id="IPR002048">
    <property type="entry name" value="EF_hand_dom"/>
</dbReference>
<reference evidence="3" key="1">
    <citation type="journal article" date="2020" name="Fungal Divers.">
        <title>Resolving the Mortierellaceae phylogeny through synthesis of multi-gene phylogenetics and phylogenomics.</title>
        <authorList>
            <person name="Vandepol N."/>
            <person name="Liber J."/>
            <person name="Desiro A."/>
            <person name="Na H."/>
            <person name="Kennedy M."/>
            <person name="Barry K."/>
            <person name="Grigoriev I.V."/>
            <person name="Miller A.N."/>
            <person name="O'Donnell K."/>
            <person name="Stajich J.E."/>
            <person name="Bonito G."/>
        </authorList>
    </citation>
    <scope>NUCLEOTIDE SEQUENCE</scope>
    <source>
        <strain evidence="3">REB-010B</strain>
    </source>
</reference>
<dbReference type="PANTHER" id="PTHR23048:SF0">
    <property type="entry name" value="CALMODULIN LIKE 3"/>
    <property type="match status" value="1"/>
</dbReference>
<dbReference type="InterPro" id="IPR050230">
    <property type="entry name" value="CALM/Myosin/TropC-like"/>
</dbReference>
<evidence type="ECO:0000313" key="3">
    <source>
        <dbReference type="EMBL" id="KAG0325695.1"/>
    </source>
</evidence>
<dbReference type="SMART" id="SM00054">
    <property type="entry name" value="EFh"/>
    <property type="match status" value="2"/>
</dbReference>
<protein>
    <recommendedName>
        <fullName evidence="2">EF-hand domain-containing protein</fullName>
    </recommendedName>
</protein>
<gene>
    <name evidence="3" type="ORF">BGZ99_000285</name>
</gene>
<dbReference type="FunFam" id="1.10.238.10:FF:000001">
    <property type="entry name" value="Calmodulin 1"/>
    <property type="match status" value="1"/>
</dbReference>
<sequence length="149" mass="15907">MASVNEDQIKALKDAFNLFDRKGSGNISSSSIGDLLRSVGQNPTQAEIQELVAQADPSGSNIVSFDALSKIALRPDGYKPAGTVPELVDGFKAFDPENTGSISATELRHVLTTMGEVLSTEELDAFLASAKIDKDGQVNYESFVRDLLA</sequence>
<keyword evidence="1" id="KW-0677">Repeat</keyword>
<dbReference type="OrthoDB" id="26525at2759"/>
<keyword evidence="4" id="KW-1185">Reference proteome</keyword>
<dbReference type="Pfam" id="PF13499">
    <property type="entry name" value="EF-hand_7"/>
    <property type="match status" value="1"/>
</dbReference>
<evidence type="ECO:0000259" key="2">
    <source>
        <dbReference type="PROSITE" id="PS50222"/>
    </source>
</evidence>
<dbReference type="PANTHER" id="PTHR23048">
    <property type="entry name" value="MYOSIN LIGHT CHAIN 1, 3"/>
    <property type="match status" value="1"/>
</dbReference>
<dbReference type="AlphaFoldDB" id="A0A9P6UYJ7"/>
<dbReference type="SUPFAM" id="SSF47473">
    <property type="entry name" value="EF-hand"/>
    <property type="match status" value="1"/>
</dbReference>
<dbReference type="GO" id="GO:0016460">
    <property type="term" value="C:myosin II complex"/>
    <property type="evidence" value="ECO:0007669"/>
    <property type="project" value="TreeGrafter"/>
</dbReference>
<feature type="domain" description="EF-hand" evidence="2">
    <location>
        <begin position="82"/>
        <end position="117"/>
    </location>
</feature>
<dbReference type="EMBL" id="JAAAIP010000104">
    <property type="protein sequence ID" value="KAG0325695.1"/>
    <property type="molecule type" value="Genomic_DNA"/>
</dbReference>
<evidence type="ECO:0000313" key="4">
    <source>
        <dbReference type="Proteomes" id="UP000738325"/>
    </source>
</evidence>
<dbReference type="InterPro" id="IPR039508">
    <property type="entry name" value="KASH5_EF-hand-like_dom"/>
</dbReference>